<dbReference type="Gene3D" id="1.10.443.10">
    <property type="entry name" value="Intergrase catalytic core"/>
    <property type="match status" value="1"/>
</dbReference>
<evidence type="ECO:0000256" key="11">
    <source>
        <dbReference type="NCBIfam" id="TIGR02224"/>
    </source>
</evidence>
<dbReference type="InterPro" id="IPR004107">
    <property type="entry name" value="Integrase_SAM-like_N"/>
</dbReference>
<comment type="subcellular location">
    <subcellularLocation>
        <location evidence="1 10">Cytoplasm</location>
    </subcellularLocation>
</comment>
<dbReference type="OrthoDB" id="9801717at2"/>
<dbReference type="InterPro" id="IPR023009">
    <property type="entry name" value="Tyrosine_recombinase_XerC/XerD"/>
</dbReference>
<dbReference type="GO" id="GO:0009037">
    <property type="term" value="F:tyrosine-based site-specific recombinase activity"/>
    <property type="evidence" value="ECO:0007669"/>
    <property type="project" value="UniProtKB-UniRule"/>
</dbReference>
<dbReference type="HAMAP" id="MF_01808">
    <property type="entry name" value="Recomb_XerC_XerD"/>
    <property type="match status" value="1"/>
</dbReference>
<feature type="domain" description="Tyr recombinase" evidence="12">
    <location>
        <begin position="121"/>
        <end position="303"/>
    </location>
</feature>
<feature type="active site" description="O-(3'-phospho-DNA)-tyrosine intermediate" evidence="10">
    <location>
        <position position="290"/>
    </location>
</feature>
<protein>
    <recommendedName>
        <fullName evidence="10 11">Tyrosine recombinase XerC</fullName>
    </recommendedName>
</protein>
<keyword evidence="7 10" id="KW-0238">DNA-binding</keyword>
<dbReference type="InterPro" id="IPR002104">
    <property type="entry name" value="Integrase_catalytic"/>
</dbReference>
<evidence type="ECO:0000256" key="9">
    <source>
        <dbReference type="ARBA" id="ARBA00023306"/>
    </source>
</evidence>
<evidence type="ECO:0000256" key="3">
    <source>
        <dbReference type="ARBA" id="ARBA00022490"/>
    </source>
</evidence>
<dbReference type="GO" id="GO:0051301">
    <property type="term" value="P:cell division"/>
    <property type="evidence" value="ECO:0007669"/>
    <property type="project" value="UniProtKB-UniRule"/>
</dbReference>
<reference evidence="14 15" key="1">
    <citation type="submission" date="2016-04" db="EMBL/GenBank/DDBJ databases">
        <title>Complete genome seqeunce of Leptospira alstonii serovar Room22.</title>
        <authorList>
            <person name="Nally J.E."/>
            <person name="Bayles D.O."/>
            <person name="Hurley D."/>
            <person name="Fanning S."/>
            <person name="McMahon B.J."/>
            <person name="Arent Z."/>
        </authorList>
    </citation>
    <scope>NUCLEOTIDE SEQUENCE [LARGE SCALE GENOMIC DNA]</scope>
    <source>
        <strain evidence="14 15">GWTS #1</strain>
    </source>
</reference>
<dbReference type="PROSITE" id="PS51898">
    <property type="entry name" value="TYR_RECOMBINASE"/>
    <property type="match status" value="1"/>
</dbReference>
<dbReference type="PANTHER" id="PTHR30349:SF77">
    <property type="entry name" value="TYROSINE RECOMBINASE XERC"/>
    <property type="match status" value="1"/>
</dbReference>
<dbReference type="AlphaFoldDB" id="A0A1D7UX96"/>
<dbReference type="RefSeq" id="WP_069607399.1">
    <property type="nucleotide sequence ID" value="NZ_CP015217.1"/>
</dbReference>
<dbReference type="Pfam" id="PF00589">
    <property type="entry name" value="Phage_integrase"/>
    <property type="match status" value="1"/>
</dbReference>
<keyword evidence="4 10" id="KW-0132">Cell division</keyword>
<evidence type="ECO:0000256" key="10">
    <source>
        <dbReference type="HAMAP-Rule" id="MF_01808"/>
    </source>
</evidence>
<dbReference type="InterPro" id="IPR044068">
    <property type="entry name" value="CB"/>
</dbReference>
<dbReference type="InterPro" id="IPR010998">
    <property type="entry name" value="Integrase_recombinase_N"/>
</dbReference>
<comment type="similarity">
    <text evidence="2 10">Belongs to the 'phage' integrase family. XerC subfamily.</text>
</comment>
<dbReference type="InterPro" id="IPR050090">
    <property type="entry name" value="Tyrosine_recombinase_XerCD"/>
</dbReference>
<dbReference type="PROSITE" id="PS51900">
    <property type="entry name" value="CB"/>
    <property type="match status" value="1"/>
</dbReference>
<keyword evidence="9 10" id="KW-0131">Cell cycle</keyword>
<evidence type="ECO:0000259" key="13">
    <source>
        <dbReference type="PROSITE" id="PS51900"/>
    </source>
</evidence>
<feature type="active site" evidence="10">
    <location>
        <position position="281"/>
    </location>
</feature>
<dbReference type="NCBIfam" id="TIGR02224">
    <property type="entry name" value="recomb_XerC"/>
    <property type="match status" value="1"/>
</dbReference>
<dbReference type="KEGG" id="laj:A0128_10125"/>
<name>A0A1D7UX96_9LEPT</name>
<evidence type="ECO:0000256" key="8">
    <source>
        <dbReference type="ARBA" id="ARBA00023172"/>
    </source>
</evidence>
<dbReference type="NCBIfam" id="NF040815">
    <property type="entry name" value="recomb_XerA_Arch"/>
    <property type="match status" value="1"/>
</dbReference>
<evidence type="ECO:0000313" key="15">
    <source>
        <dbReference type="Proteomes" id="UP000094197"/>
    </source>
</evidence>
<dbReference type="InterPro" id="IPR011931">
    <property type="entry name" value="Recomb_XerC"/>
</dbReference>
<dbReference type="SUPFAM" id="SSF56349">
    <property type="entry name" value="DNA breaking-rejoining enzymes"/>
    <property type="match status" value="1"/>
</dbReference>
<evidence type="ECO:0000256" key="1">
    <source>
        <dbReference type="ARBA" id="ARBA00004496"/>
    </source>
</evidence>
<dbReference type="Pfam" id="PF02899">
    <property type="entry name" value="Phage_int_SAM_1"/>
    <property type="match status" value="1"/>
</dbReference>
<evidence type="ECO:0000313" key="14">
    <source>
        <dbReference type="EMBL" id="AOP34171.1"/>
    </source>
</evidence>
<feature type="active site" evidence="10">
    <location>
        <position position="255"/>
    </location>
</feature>
<keyword evidence="8 10" id="KW-0233">DNA recombination</keyword>
<keyword evidence="15" id="KW-1185">Reference proteome</keyword>
<comment type="subunit">
    <text evidence="10">Forms a cyclic heterotetrameric complex composed of two molecules of XerC and two molecules of XerD.</text>
</comment>
<evidence type="ECO:0000256" key="2">
    <source>
        <dbReference type="ARBA" id="ARBA00006657"/>
    </source>
</evidence>
<evidence type="ECO:0000256" key="6">
    <source>
        <dbReference type="ARBA" id="ARBA00022908"/>
    </source>
</evidence>
<accession>A0A1D7UX96</accession>
<feature type="active site" evidence="10">
    <location>
        <position position="258"/>
    </location>
</feature>
<evidence type="ECO:0000259" key="12">
    <source>
        <dbReference type="PROSITE" id="PS51898"/>
    </source>
</evidence>
<proteinExistence type="inferred from homology"/>
<keyword evidence="3 10" id="KW-0963">Cytoplasm</keyword>
<dbReference type="Proteomes" id="UP000094197">
    <property type="component" value="Chromosome 1"/>
</dbReference>
<feature type="active site" evidence="10">
    <location>
        <position position="187"/>
    </location>
</feature>
<evidence type="ECO:0000256" key="7">
    <source>
        <dbReference type="ARBA" id="ARBA00023125"/>
    </source>
</evidence>
<dbReference type="GO" id="GO:0003677">
    <property type="term" value="F:DNA binding"/>
    <property type="evidence" value="ECO:0007669"/>
    <property type="project" value="UniProtKB-UniRule"/>
</dbReference>
<comment type="function">
    <text evidence="10">Site-specific tyrosine recombinase, which acts by catalyzing the cutting and rejoining of the recombining DNA molecules. The XerC-XerD complex is essential to convert dimers of the bacterial chromosome into monomers to permit their segregation at cell division. It also contributes to the segregational stability of plasmids.</text>
</comment>
<dbReference type="PANTHER" id="PTHR30349">
    <property type="entry name" value="PHAGE INTEGRASE-RELATED"/>
    <property type="match status" value="1"/>
</dbReference>
<feature type="active site" evidence="10">
    <location>
        <position position="163"/>
    </location>
</feature>
<gene>
    <name evidence="10" type="primary">xerC</name>
    <name evidence="14" type="ORF">A0128_10125</name>
</gene>
<dbReference type="EMBL" id="CP015217">
    <property type="protein sequence ID" value="AOP34171.1"/>
    <property type="molecule type" value="Genomic_DNA"/>
</dbReference>
<organism evidence="14 15">
    <name type="scientific">Leptospira tipperaryensis</name>
    <dbReference type="NCBI Taxonomy" id="2564040"/>
    <lineage>
        <taxon>Bacteria</taxon>
        <taxon>Pseudomonadati</taxon>
        <taxon>Spirochaetota</taxon>
        <taxon>Spirochaetia</taxon>
        <taxon>Leptospirales</taxon>
        <taxon>Leptospiraceae</taxon>
        <taxon>Leptospira</taxon>
    </lineage>
</organism>
<evidence type="ECO:0000256" key="4">
    <source>
        <dbReference type="ARBA" id="ARBA00022618"/>
    </source>
</evidence>
<dbReference type="InterPro" id="IPR011010">
    <property type="entry name" value="DNA_brk_join_enz"/>
</dbReference>
<dbReference type="GO" id="GO:0006313">
    <property type="term" value="P:DNA transposition"/>
    <property type="evidence" value="ECO:0007669"/>
    <property type="project" value="UniProtKB-UniRule"/>
</dbReference>
<dbReference type="InterPro" id="IPR013762">
    <property type="entry name" value="Integrase-like_cat_sf"/>
</dbReference>
<dbReference type="GO" id="GO:0005737">
    <property type="term" value="C:cytoplasm"/>
    <property type="evidence" value="ECO:0007669"/>
    <property type="project" value="UniProtKB-SubCell"/>
</dbReference>
<keyword evidence="5 10" id="KW-0159">Chromosome partition</keyword>
<dbReference type="CDD" id="cd00798">
    <property type="entry name" value="INT_XerDC_C"/>
    <property type="match status" value="1"/>
</dbReference>
<dbReference type="GO" id="GO:0007059">
    <property type="term" value="P:chromosome segregation"/>
    <property type="evidence" value="ECO:0007669"/>
    <property type="project" value="UniProtKB-UniRule"/>
</dbReference>
<evidence type="ECO:0000256" key="5">
    <source>
        <dbReference type="ARBA" id="ARBA00022829"/>
    </source>
</evidence>
<keyword evidence="6 10" id="KW-0229">DNA integration</keyword>
<dbReference type="Gene3D" id="1.10.150.130">
    <property type="match status" value="1"/>
</dbReference>
<sequence>MGDYPFRLPQFSSASQNLAAEKFITYLRIEKNYSQNTLNAYSIDLKFFFDFCEKEQLDILQIEPVDIRSYFAYLAKNNGLDRRSQSRKLSSLRTFYKVLLRDDLVSSNPAVQISFPRVRRDIPKNFRIGETEEILSFEAERTSEILDIRDRAMIEVLYSSGLRVFELVNAKLSALSKDLTILKVLGKGQKERFVYFGKEAIHSLEKYLEYRTHFFPETEEIFLNQKGKKLTTRGVRYILNERRKKMGWEKTITPHKFRHTFATDLLDAGADIRAVQELLGHSSLSTTQIYLSVSKEKIKEVYRRAHPHARK</sequence>
<feature type="domain" description="Core-binding (CB)" evidence="13">
    <location>
        <begin position="14"/>
        <end position="100"/>
    </location>
</feature>